<name>A0A9P1E2Y2_CUSEU</name>
<protein>
    <recommendedName>
        <fullName evidence="1">Reverse transcriptase Ty1/copia-type domain-containing protein</fullName>
    </recommendedName>
</protein>
<dbReference type="AlphaFoldDB" id="A0A9P1E2Y2"/>
<dbReference type="InterPro" id="IPR043502">
    <property type="entry name" value="DNA/RNA_pol_sf"/>
</dbReference>
<feature type="domain" description="Reverse transcriptase Ty1/copia-type" evidence="1">
    <location>
        <begin position="17"/>
        <end position="139"/>
    </location>
</feature>
<dbReference type="EMBL" id="CAMAPE010000009">
    <property type="protein sequence ID" value="CAH9074782.1"/>
    <property type="molecule type" value="Genomic_DNA"/>
</dbReference>
<dbReference type="SUPFAM" id="SSF56672">
    <property type="entry name" value="DNA/RNA polymerases"/>
    <property type="match status" value="1"/>
</dbReference>
<dbReference type="Proteomes" id="UP001152484">
    <property type="component" value="Unassembled WGS sequence"/>
</dbReference>
<evidence type="ECO:0000313" key="2">
    <source>
        <dbReference type="EMBL" id="CAH9074782.1"/>
    </source>
</evidence>
<dbReference type="OrthoDB" id="1301386at2759"/>
<proteinExistence type="predicted"/>
<evidence type="ECO:0000259" key="1">
    <source>
        <dbReference type="Pfam" id="PF07727"/>
    </source>
</evidence>
<accession>A0A9P1E2Y2</accession>
<gene>
    <name evidence="2" type="ORF">CEURO_LOCUS5309</name>
</gene>
<organism evidence="2 3">
    <name type="scientific">Cuscuta europaea</name>
    <name type="common">European dodder</name>
    <dbReference type="NCBI Taxonomy" id="41803"/>
    <lineage>
        <taxon>Eukaryota</taxon>
        <taxon>Viridiplantae</taxon>
        <taxon>Streptophyta</taxon>
        <taxon>Embryophyta</taxon>
        <taxon>Tracheophyta</taxon>
        <taxon>Spermatophyta</taxon>
        <taxon>Magnoliopsida</taxon>
        <taxon>eudicotyledons</taxon>
        <taxon>Gunneridae</taxon>
        <taxon>Pentapetalae</taxon>
        <taxon>asterids</taxon>
        <taxon>lamiids</taxon>
        <taxon>Solanales</taxon>
        <taxon>Convolvulaceae</taxon>
        <taxon>Cuscuteae</taxon>
        <taxon>Cuscuta</taxon>
        <taxon>Cuscuta subgen. Cuscuta</taxon>
    </lineage>
</organism>
<dbReference type="Pfam" id="PF07727">
    <property type="entry name" value="RVT_2"/>
    <property type="match status" value="1"/>
</dbReference>
<keyword evidence="3" id="KW-1185">Reference proteome</keyword>
<dbReference type="InterPro" id="IPR013103">
    <property type="entry name" value="RVT_2"/>
</dbReference>
<evidence type="ECO:0000313" key="3">
    <source>
        <dbReference type="Proteomes" id="UP001152484"/>
    </source>
</evidence>
<comment type="caution">
    <text evidence="2">The sequence shown here is derived from an EMBL/GenBank/DDBJ whole genome shotgun (WGS) entry which is preliminary data.</text>
</comment>
<sequence length="158" mass="18612">MERGQYNRYHPKRSPLCKWAYKIKYKSDGSIERYKARLVVCDRPVHGVDYDETFASVVKMVTVHTILAFAVVRDWEIHQMDVDNAFLHGDLREEVYMHFPPGYSSSRPDHVCKLLKSLYGLRQAPRCWFSKLTSAFKSYGVCHRIFCSSWQLSYLMAY</sequence>
<reference evidence="2" key="1">
    <citation type="submission" date="2022-07" db="EMBL/GenBank/DDBJ databases">
        <authorList>
            <person name="Macas J."/>
            <person name="Novak P."/>
            <person name="Neumann P."/>
        </authorList>
    </citation>
    <scope>NUCLEOTIDE SEQUENCE</scope>
</reference>